<proteinExistence type="predicted"/>
<sequence length="68" mass="7777">FDVFVNDEDDPYILLDKAKYAGCFSQVPHKNSSKVKTKIRWGLTELIEDLDCLGDEYQKLGEKISPLV</sequence>
<dbReference type="AlphaFoldDB" id="A0A8S0VNY1"/>
<feature type="non-terminal residue" evidence="2">
    <location>
        <position position="68"/>
    </location>
</feature>
<protein>
    <submittedName>
        <fullName evidence="2">Polyphenol oxidase, chloroplastic-like</fullName>
    </submittedName>
</protein>
<dbReference type="EMBL" id="CACTIH010009666">
    <property type="protein sequence ID" value="CAA3032734.1"/>
    <property type="molecule type" value="Genomic_DNA"/>
</dbReference>
<dbReference type="OrthoDB" id="1915073at2759"/>
<keyword evidence="3" id="KW-1185">Reference proteome</keyword>
<name>A0A8S0VNY1_OLEEU</name>
<feature type="non-terminal residue" evidence="2">
    <location>
        <position position="1"/>
    </location>
</feature>
<accession>A0A8S0VNY1</accession>
<dbReference type="PANTHER" id="PTHR36608:SF1">
    <property type="entry name" value="POLYPHENOL OXIDASE C, CHLOROPLASTIC-LIKE"/>
    <property type="match status" value="1"/>
</dbReference>
<dbReference type="Gramene" id="OE9A052018T1">
    <property type="protein sequence ID" value="OE9A052018C1"/>
    <property type="gene ID" value="OE9A052018"/>
</dbReference>
<evidence type="ECO:0000313" key="2">
    <source>
        <dbReference type="EMBL" id="CAA3032734.1"/>
    </source>
</evidence>
<dbReference type="InterPro" id="IPR022740">
    <property type="entry name" value="Polyphenol_oxidase_C"/>
</dbReference>
<dbReference type="PANTHER" id="PTHR36608">
    <property type="entry name" value="POLYPHENOL OXIDASE C, CHLOROPLASTIC-LIKE"/>
    <property type="match status" value="1"/>
</dbReference>
<dbReference type="Proteomes" id="UP000594638">
    <property type="component" value="Unassembled WGS sequence"/>
</dbReference>
<reference evidence="2 3" key="1">
    <citation type="submission" date="2019-12" db="EMBL/GenBank/DDBJ databases">
        <authorList>
            <person name="Alioto T."/>
            <person name="Alioto T."/>
            <person name="Gomez Garrido J."/>
        </authorList>
    </citation>
    <scope>NUCLEOTIDE SEQUENCE [LARGE SCALE GENOMIC DNA]</scope>
</reference>
<evidence type="ECO:0000313" key="3">
    <source>
        <dbReference type="Proteomes" id="UP000594638"/>
    </source>
</evidence>
<gene>
    <name evidence="2" type="ORF">OLEA9_A052018</name>
</gene>
<evidence type="ECO:0000259" key="1">
    <source>
        <dbReference type="Pfam" id="PF12143"/>
    </source>
</evidence>
<organism evidence="2 3">
    <name type="scientific">Olea europaea subsp. europaea</name>
    <dbReference type="NCBI Taxonomy" id="158383"/>
    <lineage>
        <taxon>Eukaryota</taxon>
        <taxon>Viridiplantae</taxon>
        <taxon>Streptophyta</taxon>
        <taxon>Embryophyta</taxon>
        <taxon>Tracheophyta</taxon>
        <taxon>Spermatophyta</taxon>
        <taxon>Magnoliopsida</taxon>
        <taxon>eudicotyledons</taxon>
        <taxon>Gunneridae</taxon>
        <taxon>Pentapetalae</taxon>
        <taxon>asterids</taxon>
        <taxon>lamiids</taxon>
        <taxon>Lamiales</taxon>
        <taxon>Oleaceae</taxon>
        <taxon>Oleeae</taxon>
        <taxon>Olea</taxon>
    </lineage>
</organism>
<comment type="caution">
    <text evidence="2">The sequence shown here is derived from an EMBL/GenBank/DDBJ whole genome shotgun (WGS) entry which is preliminary data.</text>
</comment>
<feature type="domain" description="Polyphenol oxidase C-terminal" evidence="1">
    <location>
        <begin position="1"/>
        <end position="56"/>
    </location>
</feature>
<dbReference type="GO" id="GO:0004097">
    <property type="term" value="F:catechol oxidase activity"/>
    <property type="evidence" value="ECO:0007669"/>
    <property type="project" value="InterPro"/>
</dbReference>
<dbReference type="Pfam" id="PF12143">
    <property type="entry name" value="PPO1_KFDV"/>
    <property type="match status" value="1"/>
</dbReference>